<name>A0A3M2HKP2_9GAMM</name>
<evidence type="ECO:0000313" key="2">
    <source>
        <dbReference type="EMBL" id="RMH88935.1"/>
    </source>
</evidence>
<sequence length="76" mass="8003">MGCCPVIHTTNEGGGSLRRSKTDVGDSSGEAAKGFPAALKHGALRLNLVRARLKHARGWALLPADSSRLTRLPKLG</sequence>
<dbReference type="Proteomes" id="UP000269774">
    <property type="component" value="Unassembled WGS sequence"/>
</dbReference>
<protein>
    <submittedName>
        <fullName evidence="2">Uncharacterized protein</fullName>
    </submittedName>
</protein>
<proteinExistence type="predicted"/>
<reference evidence="2 3" key="1">
    <citation type="submission" date="2018-10" db="EMBL/GenBank/DDBJ databases">
        <title>Pseudomonas zhaodongensis NEAU-ST5-21(T) genome.</title>
        <authorList>
            <person name="Peng J."/>
            <person name="Liu Z.-P."/>
        </authorList>
    </citation>
    <scope>NUCLEOTIDE SEQUENCE [LARGE SCALE GENOMIC DNA]</scope>
    <source>
        <strain evidence="2 3">NEAU-ST5-21</strain>
    </source>
</reference>
<organism evidence="2 3">
    <name type="scientific">Stutzerimonas zhaodongensis</name>
    <dbReference type="NCBI Taxonomy" id="1176257"/>
    <lineage>
        <taxon>Bacteria</taxon>
        <taxon>Pseudomonadati</taxon>
        <taxon>Pseudomonadota</taxon>
        <taxon>Gammaproteobacteria</taxon>
        <taxon>Pseudomonadales</taxon>
        <taxon>Pseudomonadaceae</taxon>
        <taxon>Stutzerimonas</taxon>
    </lineage>
</organism>
<evidence type="ECO:0000313" key="3">
    <source>
        <dbReference type="Proteomes" id="UP000269774"/>
    </source>
</evidence>
<keyword evidence="3" id="KW-1185">Reference proteome</keyword>
<feature type="region of interest" description="Disordered" evidence="1">
    <location>
        <begin position="8"/>
        <end position="29"/>
    </location>
</feature>
<accession>A0A3M2HKP2</accession>
<dbReference type="EMBL" id="RFFM01000004">
    <property type="protein sequence ID" value="RMH88935.1"/>
    <property type="molecule type" value="Genomic_DNA"/>
</dbReference>
<dbReference type="AlphaFoldDB" id="A0A3M2HKP2"/>
<evidence type="ECO:0000256" key="1">
    <source>
        <dbReference type="SAM" id="MobiDB-lite"/>
    </source>
</evidence>
<comment type="caution">
    <text evidence="2">The sequence shown here is derived from an EMBL/GenBank/DDBJ whole genome shotgun (WGS) entry which is preliminary data.</text>
</comment>
<gene>
    <name evidence="2" type="ORF">EA797_17025</name>
</gene>